<name>A0A7L5BY02_9RHOB</name>
<sequence>MSIAALLKEVPHPGEFIRDELEARGWAQRDLAYILGVKEQAINPIMSGKRGISPDMARSLSKAFGISAEYFLNLQKAYELSTANEADPAIERRAKLQSIFPIREMIKRNWFEYTQDISLLEAQVMRFFGTNSLDQVPCLTHNAKKGGDYSETTPLQWAWLYRVKQIAQEIVVPAYSEKKLEGALGELERLLVDPEEIRNVPRILADAGIRFVVVETLPKANIDGVCFWLDGKSPVIGMTCRHDRIDNFWFVLRHEIEHLLHKDGQRNQLSSEIVDVDLDPEAENLPEEEMRANSAASQFCADQDALESFVIRKYPYMAERDTLGLARRLQRHPGIIVGQLQYKMSVQYKVNKYSWLAKHKVKIRQFLKGAATMDGWGDPVPLNL</sequence>
<dbReference type="Proteomes" id="UP000503336">
    <property type="component" value="Chromosome"/>
</dbReference>
<dbReference type="InterPro" id="IPR010982">
    <property type="entry name" value="Lambda_DNA-bd_dom_sf"/>
</dbReference>
<accession>A0A7L5BY02</accession>
<dbReference type="RefSeq" id="WP_165095583.1">
    <property type="nucleotide sequence ID" value="NZ_CP049056.1"/>
</dbReference>
<proteinExistence type="predicted"/>
<dbReference type="PROSITE" id="PS50943">
    <property type="entry name" value="HTH_CROC1"/>
    <property type="match status" value="1"/>
</dbReference>
<feature type="domain" description="HTH cro/C1-type" evidence="2">
    <location>
        <begin position="17"/>
        <end position="71"/>
    </location>
</feature>
<keyword evidence="1" id="KW-0238">DNA-binding</keyword>
<organism evidence="3 5">
    <name type="scientific">Pikeienuella piscinae</name>
    <dbReference type="NCBI Taxonomy" id="2748098"/>
    <lineage>
        <taxon>Bacteria</taxon>
        <taxon>Pseudomonadati</taxon>
        <taxon>Pseudomonadota</taxon>
        <taxon>Alphaproteobacteria</taxon>
        <taxon>Rhodobacterales</taxon>
        <taxon>Paracoccaceae</taxon>
        <taxon>Pikeienuella</taxon>
    </lineage>
</organism>
<dbReference type="KEGG" id="hdh:G5B40_20290"/>
<evidence type="ECO:0000259" key="2">
    <source>
        <dbReference type="PROSITE" id="PS50943"/>
    </source>
</evidence>
<gene>
    <name evidence="3" type="ORF">G5B40_04545</name>
    <name evidence="4" type="ORF">G5B40_20290</name>
</gene>
<dbReference type="EMBL" id="CP049056">
    <property type="protein sequence ID" value="QIE54774.1"/>
    <property type="molecule type" value="Genomic_DNA"/>
</dbReference>
<dbReference type="PANTHER" id="PTHR36924:SF1">
    <property type="entry name" value="ANTITOXIN HIGA-1"/>
    <property type="match status" value="1"/>
</dbReference>
<protein>
    <submittedName>
        <fullName evidence="3">HigA family addiction module antidote protein</fullName>
    </submittedName>
</protein>
<dbReference type="Pfam" id="PF01381">
    <property type="entry name" value="HTH_3"/>
    <property type="match status" value="1"/>
</dbReference>
<dbReference type="Gene3D" id="1.10.260.40">
    <property type="entry name" value="lambda repressor-like DNA-binding domains"/>
    <property type="match status" value="1"/>
</dbReference>
<dbReference type="SUPFAM" id="SSF47413">
    <property type="entry name" value="lambda repressor-like DNA-binding domains"/>
    <property type="match status" value="1"/>
</dbReference>
<dbReference type="EMBL" id="CP049056">
    <property type="protein sequence ID" value="QIE57581.1"/>
    <property type="molecule type" value="Genomic_DNA"/>
</dbReference>
<dbReference type="SMART" id="SM00530">
    <property type="entry name" value="HTH_XRE"/>
    <property type="match status" value="1"/>
</dbReference>
<evidence type="ECO:0000313" key="4">
    <source>
        <dbReference type="EMBL" id="QIE57581.1"/>
    </source>
</evidence>
<evidence type="ECO:0000313" key="3">
    <source>
        <dbReference type="EMBL" id="QIE54774.1"/>
    </source>
</evidence>
<keyword evidence="5" id="KW-1185">Reference proteome</keyword>
<dbReference type="PANTHER" id="PTHR36924">
    <property type="entry name" value="ANTITOXIN HIGA-1"/>
    <property type="match status" value="1"/>
</dbReference>
<dbReference type="InterPro" id="IPR013430">
    <property type="entry name" value="Toxin_antidote_HigA"/>
</dbReference>
<reference evidence="3 5" key="1">
    <citation type="submission" date="2020-02" db="EMBL/GenBank/DDBJ databases">
        <title>complete genome sequence of Rhodobacteraceae bacterium.</title>
        <authorList>
            <person name="Park J."/>
            <person name="Kim Y.-S."/>
            <person name="Kim K.-H."/>
        </authorList>
    </citation>
    <scope>NUCLEOTIDE SEQUENCE [LARGE SCALE GENOMIC DNA]</scope>
    <source>
        <strain evidence="3 5">RR4-56</strain>
    </source>
</reference>
<dbReference type="GO" id="GO:0003677">
    <property type="term" value="F:DNA binding"/>
    <property type="evidence" value="ECO:0007669"/>
    <property type="project" value="UniProtKB-KW"/>
</dbReference>
<evidence type="ECO:0000313" key="5">
    <source>
        <dbReference type="Proteomes" id="UP000503336"/>
    </source>
</evidence>
<dbReference type="InterPro" id="IPR001387">
    <property type="entry name" value="Cro/C1-type_HTH"/>
</dbReference>
<evidence type="ECO:0000256" key="1">
    <source>
        <dbReference type="ARBA" id="ARBA00023125"/>
    </source>
</evidence>
<dbReference type="AlphaFoldDB" id="A0A7L5BY02"/>
<dbReference type="CDD" id="cd00093">
    <property type="entry name" value="HTH_XRE"/>
    <property type="match status" value="1"/>
</dbReference>
<dbReference type="KEGG" id="hdh:G5B40_04545"/>
<dbReference type="NCBIfam" id="TIGR02607">
    <property type="entry name" value="antidote_HigA"/>
    <property type="match status" value="1"/>
</dbReference>